<name>A0ABN7XEV0_GIGMA</name>
<feature type="compositionally biased region" description="Polar residues" evidence="1">
    <location>
        <begin position="8"/>
        <end position="19"/>
    </location>
</feature>
<evidence type="ECO:0000313" key="3">
    <source>
        <dbReference type="Proteomes" id="UP000789901"/>
    </source>
</evidence>
<dbReference type="Proteomes" id="UP000789901">
    <property type="component" value="Unassembled WGS sequence"/>
</dbReference>
<evidence type="ECO:0000256" key="1">
    <source>
        <dbReference type="SAM" id="MobiDB-lite"/>
    </source>
</evidence>
<sequence length="54" mass="5994">NHGKHVTGGSQDHYGSSYDQLHPISDYSNDDIENSRKTGILILISHEEIEVATD</sequence>
<organism evidence="2 3">
    <name type="scientific">Gigaspora margarita</name>
    <dbReference type="NCBI Taxonomy" id="4874"/>
    <lineage>
        <taxon>Eukaryota</taxon>
        <taxon>Fungi</taxon>
        <taxon>Fungi incertae sedis</taxon>
        <taxon>Mucoromycota</taxon>
        <taxon>Glomeromycotina</taxon>
        <taxon>Glomeromycetes</taxon>
        <taxon>Diversisporales</taxon>
        <taxon>Gigasporaceae</taxon>
        <taxon>Gigaspora</taxon>
    </lineage>
</organism>
<feature type="non-terminal residue" evidence="2">
    <location>
        <position position="54"/>
    </location>
</feature>
<keyword evidence="3" id="KW-1185">Reference proteome</keyword>
<comment type="caution">
    <text evidence="2">The sequence shown here is derived from an EMBL/GenBank/DDBJ whole genome shotgun (WGS) entry which is preliminary data.</text>
</comment>
<feature type="non-terminal residue" evidence="2">
    <location>
        <position position="1"/>
    </location>
</feature>
<accession>A0ABN7XEV0</accession>
<dbReference type="EMBL" id="CAJVQB010116097">
    <property type="protein sequence ID" value="CAG8852789.1"/>
    <property type="molecule type" value="Genomic_DNA"/>
</dbReference>
<gene>
    <name evidence="2" type="ORF">GMARGA_LOCUS41610</name>
</gene>
<evidence type="ECO:0000313" key="2">
    <source>
        <dbReference type="EMBL" id="CAG8852789.1"/>
    </source>
</evidence>
<reference evidence="2 3" key="1">
    <citation type="submission" date="2021-06" db="EMBL/GenBank/DDBJ databases">
        <authorList>
            <person name="Kallberg Y."/>
            <person name="Tangrot J."/>
            <person name="Rosling A."/>
        </authorList>
    </citation>
    <scope>NUCLEOTIDE SEQUENCE [LARGE SCALE GENOMIC DNA]</scope>
    <source>
        <strain evidence="2 3">120-4 pot B 10/14</strain>
    </source>
</reference>
<protein>
    <submittedName>
        <fullName evidence="2">6590_t:CDS:1</fullName>
    </submittedName>
</protein>
<feature type="region of interest" description="Disordered" evidence="1">
    <location>
        <begin position="1"/>
        <end position="32"/>
    </location>
</feature>
<proteinExistence type="predicted"/>